<evidence type="ECO:0000256" key="8">
    <source>
        <dbReference type="RuleBase" id="RU000461"/>
    </source>
</evidence>
<accession>A0A023GE46</accession>
<evidence type="ECO:0000256" key="2">
    <source>
        <dbReference type="ARBA" id="ARBA00022617"/>
    </source>
</evidence>
<evidence type="ECO:0000256" key="6">
    <source>
        <dbReference type="ARBA" id="ARBA00023033"/>
    </source>
</evidence>
<keyword evidence="3 7" id="KW-0479">Metal-binding</keyword>
<organism evidence="10">
    <name type="scientific">Amblyomma triste</name>
    <name type="common">Neotropical tick</name>
    <dbReference type="NCBI Taxonomy" id="251400"/>
    <lineage>
        <taxon>Eukaryota</taxon>
        <taxon>Metazoa</taxon>
        <taxon>Ecdysozoa</taxon>
        <taxon>Arthropoda</taxon>
        <taxon>Chelicerata</taxon>
        <taxon>Arachnida</taxon>
        <taxon>Acari</taxon>
        <taxon>Parasitiformes</taxon>
        <taxon>Ixodida</taxon>
        <taxon>Ixodoidea</taxon>
        <taxon>Ixodidae</taxon>
        <taxon>Amblyomminae</taxon>
        <taxon>Amblyomma</taxon>
    </lineage>
</organism>
<comment type="cofactor">
    <cofactor evidence="7">
        <name>heme</name>
        <dbReference type="ChEBI" id="CHEBI:30413"/>
    </cofactor>
</comment>
<evidence type="ECO:0000256" key="9">
    <source>
        <dbReference type="SAM" id="Phobius"/>
    </source>
</evidence>
<dbReference type="GO" id="GO:0005506">
    <property type="term" value="F:iron ion binding"/>
    <property type="evidence" value="ECO:0007669"/>
    <property type="project" value="InterPro"/>
</dbReference>
<keyword evidence="9" id="KW-1133">Transmembrane helix</keyword>
<reference evidence="10" key="1">
    <citation type="submission" date="2014-03" db="EMBL/GenBank/DDBJ databases">
        <title>The sialotranscriptome of Amblyomma triste, Amblyomma parvum and Amblyomma cajennense ticks, uncovered by 454-based RNA-seq.</title>
        <authorList>
            <person name="Garcia G.R."/>
            <person name="Gardinassi L.G."/>
            <person name="Ribeiro J.M."/>
            <person name="Anatriello E."/>
            <person name="Ferreira B.R."/>
            <person name="Moreira H.N."/>
            <person name="Mafra C."/>
            <person name="Olegario M.M."/>
            <person name="Szabo P.J."/>
            <person name="Miranda-Santos I.K."/>
            <person name="Maruyama S.R."/>
        </authorList>
    </citation>
    <scope>NUCLEOTIDE SEQUENCE</scope>
    <source>
        <strain evidence="10">Mato Grasso do Sul</strain>
        <tissue evidence="10">Salivary glands</tissue>
    </source>
</reference>
<dbReference type="Pfam" id="PF00067">
    <property type="entry name" value="p450"/>
    <property type="match status" value="1"/>
</dbReference>
<dbReference type="InterPro" id="IPR002401">
    <property type="entry name" value="Cyt_P450_E_grp-I"/>
</dbReference>
<name>A0A023GE46_AMBTT</name>
<feature type="transmembrane region" description="Helical" evidence="9">
    <location>
        <begin position="13"/>
        <end position="32"/>
    </location>
</feature>
<evidence type="ECO:0000256" key="1">
    <source>
        <dbReference type="ARBA" id="ARBA00010617"/>
    </source>
</evidence>
<keyword evidence="6 8" id="KW-0503">Monooxygenase</keyword>
<evidence type="ECO:0000256" key="3">
    <source>
        <dbReference type="ARBA" id="ARBA00022723"/>
    </source>
</evidence>
<dbReference type="GO" id="GO:0020037">
    <property type="term" value="F:heme binding"/>
    <property type="evidence" value="ECO:0007669"/>
    <property type="project" value="InterPro"/>
</dbReference>
<keyword evidence="9" id="KW-0812">Transmembrane</keyword>
<keyword evidence="5 7" id="KW-0408">Iron</keyword>
<dbReference type="InterPro" id="IPR017972">
    <property type="entry name" value="Cyt_P450_CS"/>
</dbReference>
<dbReference type="PANTHER" id="PTHR24289:SF1">
    <property type="entry name" value="STEROID 17-ALPHA-HYDROXYLASE_17,20 LYASE"/>
    <property type="match status" value="1"/>
</dbReference>
<dbReference type="PRINTS" id="PR00385">
    <property type="entry name" value="P450"/>
</dbReference>
<evidence type="ECO:0000313" key="10">
    <source>
        <dbReference type="EMBL" id="JAC32109.1"/>
    </source>
</evidence>
<comment type="similarity">
    <text evidence="1 8">Belongs to the cytochrome P450 family.</text>
</comment>
<keyword evidence="2 7" id="KW-0349">Heme</keyword>
<evidence type="ECO:0000256" key="7">
    <source>
        <dbReference type="PIRSR" id="PIRSR602401-1"/>
    </source>
</evidence>
<dbReference type="EMBL" id="GBBM01003309">
    <property type="protein sequence ID" value="JAC32109.1"/>
    <property type="molecule type" value="mRNA"/>
</dbReference>
<dbReference type="PROSITE" id="PS00086">
    <property type="entry name" value="CYTOCHROME_P450"/>
    <property type="match status" value="1"/>
</dbReference>
<dbReference type="GO" id="GO:0042446">
    <property type="term" value="P:hormone biosynthetic process"/>
    <property type="evidence" value="ECO:0007669"/>
    <property type="project" value="TreeGrafter"/>
</dbReference>
<evidence type="ECO:0000256" key="4">
    <source>
        <dbReference type="ARBA" id="ARBA00023002"/>
    </source>
</evidence>
<dbReference type="AlphaFoldDB" id="A0A023GE46"/>
<dbReference type="InterPro" id="IPR036396">
    <property type="entry name" value="Cyt_P450_sf"/>
</dbReference>
<dbReference type="PRINTS" id="PR00463">
    <property type="entry name" value="EP450I"/>
</dbReference>
<keyword evidence="9" id="KW-0472">Membrane</keyword>
<protein>
    <submittedName>
        <fullName evidence="10">Putative cytochrome p450 cyp2 subfamily protein</fullName>
    </submittedName>
</protein>
<evidence type="ECO:0000256" key="5">
    <source>
        <dbReference type="ARBA" id="ARBA00023004"/>
    </source>
</evidence>
<keyword evidence="4 8" id="KW-0560">Oxidoreductase</keyword>
<dbReference type="PANTHER" id="PTHR24289">
    <property type="entry name" value="STEROID 17-ALPHA-HYDROXYLASE/17,20 LYASE"/>
    <property type="match status" value="1"/>
</dbReference>
<dbReference type="GO" id="GO:0042448">
    <property type="term" value="P:progesterone metabolic process"/>
    <property type="evidence" value="ECO:0007669"/>
    <property type="project" value="TreeGrafter"/>
</dbReference>
<feature type="binding site" description="axial binding residue" evidence="7">
    <location>
        <position position="447"/>
    </location>
    <ligand>
        <name>heme</name>
        <dbReference type="ChEBI" id="CHEBI:30413"/>
    </ligand>
    <ligandPart>
        <name>Fe</name>
        <dbReference type="ChEBI" id="CHEBI:18248"/>
    </ligandPart>
</feature>
<proteinExistence type="evidence at transcript level"/>
<dbReference type="GO" id="GO:0004508">
    <property type="term" value="F:steroid 17-alpha-monooxygenase activity"/>
    <property type="evidence" value="ECO:0007669"/>
    <property type="project" value="TreeGrafter"/>
</dbReference>
<dbReference type="Gene3D" id="1.10.630.10">
    <property type="entry name" value="Cytochrome P450"/>
    <property type="match status" value="1"/>
</dbReference>
<sequence>MSVRLVISSLWDWRWITTALVFVVTYFVGSFYRKVSKYPRGPFPLPLVGNLLTLRKVKYLHSSATEWSKKYGDVFTLWMSHKPMVFLNGHKAIREALLERRIDFAGRFPTKMGALQNQGDHDILFEDYTPCWKALRKVFHLAVRKYAISEALERLCTEVVDSFVDSLQYGPQLIDSRKPSFHILYKLVGTSVYGTEVDNESKDIRRLEEIDHEFHSLFPNGLPSDVAPLLAVVYRRREKRIESIFREATEIFRGLFVKAKATYVPGSTDNFTHAMLTAREEAISEEKGDAQYLTEGNMVLLLRNIFGGATDTSAGELHWLFLRMIKEPRIQEKIQKEIDDNIGSTPPVYKDRAKCPFTVACLLETLRCRPVLPLSFPHKTTKDTRVGEVFIPKDTGVFYNVYGGNHDPKIWEDPEQFRPERFIDPATGNLREDAEPLLTFGMGSRICPGEKLGHVDMFYIVVRLMQRLSFTAPDGQSDVKLDCVPSSLIMQPLMQNIVLTRK</sequence>
<dbReference type="SUPFAM" id="SSF48264">
    <property type="entry name" value="Cytochrome P450"/>
    <property type="match status" value="1"/>
</dbReference>
<dbReference type="InterPro" id="IPR001128">
    <property type="entry name" value="Cyt_P450"/>
</dbReference>